<protein>
    <submittedName>
        <fullName evidence="1">Uncharacterized protein</fullName>
    </submittedName>
</protein>
<reference evidence="1" key="1">
    <citation type="journal article" date="2015" name="Nature">
        <title>Complex archaea that bridge the gap between prokaryotes and eukaryotes.</title>
        <authorList>
            <person name="Spang A."/>
            <person name="Saw J.H."/>
            <person name="Jorgensen S.L."/>
            <person name="Zaremba-Niedzwiedzka K."/>
            <person name="Martijn J."/>
            <person name="Lind A.E."/>
            <person name="van Eijk R."/>
            <person name="Schleper C."/>
            <person name="Guy L."/>
            <person name="Ettema T.J."/>
        </authorList>
    </citation>
    <scope>NUCLEOTIDE SEQUENCE</scope>
</reference>
<name>A0A0F8YF30_9ZZZZ</name>
<organism evidence="1">
    <name type="scientific">marine sediment metagenome</name>
    <dbReference type="NCBI Taxonomy" id="412755"/>
    <lineage>
        <taxon>unclassified sequences</taxon>
        <taxon>metagenomes</taxon>
        <taxon>ecological metagenomes</taxon>
    </lineage>
</organism>
<sequence>MNRVLVYDMEVFRNYISAVFIDFEDYLKIRKKMDDEDISFHERIKMFNNVPKTIFELSNIEGYEVNNLGGLMAFTSQEDYLSGFNIIGYDNLILNFLSMNSRRYRDINKLIYKTY</sequence>
<evidence type="ECO:0000313" key="1">
    <source>
        <dbReference type="EMBL" id="KKK80027.1"/>
    </source>
</evidence>
<gene>
    <name evidence="1" type="ORF">LCGC14_2827630</name>
</gene>
<proteinExistence type="predicted"/>
<dbReference type="AlphaFoldDB" id="A0A0F8YF30"/>
<accession>A0A0F8YF30</accession>
<dbReference type="EMBL" id="LAZR01053767">
    <property type="protein sequence ID" value="KKK80027.1"/>
    <property type="molecule type" value="Genomic_DNA"/>
</dbReference>
<comment type="caution">
    <text evidence="1">The sequence shown here is derived from an EMBL/GenBank/DDBJ whole genome shotgun (WGS) entry which is preliminary data.</text>
</comment>
<feature type="non-terminal residue" evidence="1">
    <location>
        <position position="115"/>
    </location>
</feature>